<dbReference type="InParanoid" id="A0A4S2MXH6"/>
<keyword evidence="4" id="KW-1185">Reference proteome</keyword>
<protein>
    <recommendedName>
        <fullName evidence="2">DUF2470 domain-containing protein</fullName>
    </recommendedName>
</protein>
<dbReference type="PANTHER" id="PTHR37783:SF1">
    <property type="entry name" value="MEMBRANE PROTEIN, PUTATIVE (AFU_ORTHOLOGUE AFUA_1G04315)-RELATED"/>
    <property type="match status" value="1"/>
</dbReference>
<keyword evidence="1" id="KW-0472">Membrane</keyword>
<dbReference type="AlphaFoldDB" id="A0A4S2MXH6"/>
<feature type="domain" description="DUF2470" evidence="2">
    <location>
        <begin position="9"/>
        <end position="81"/>
    </location>
</feature>
<dbReference type="Gene3D" id="3.20.180.10">
    <property type="entry name" value="PNP-oxidase-like"/>
    <property type="match status" value="1"/>
</dbReference>
<organism evidence="3 4">
    <name type="scientific">Ascodesmis nigricans</name>
    <dbReference type="NCBI Taxonomy" id="341454"/>
    <lineage>
        <taxon>Eukaryota</taxon>
        <taxon>Fungi</taxon>
        <taxon>Dikarya</taxon>
        <taxon>Ascomycota</taxon>
        <taxon>Pezizomycotina</taxon>
        <taxon>Pezizomycetes</taxon>
        <taxon>Pezizales</taxon>
        <taxon>Ascodesmidaceae</taxon>
        <taxon>Ascodesmis</taxon>
    </lineage>
</organism>
<name>A0A4S2MXH6_9PEZI</name>
<reference evidence="3 4" key="1">
    <citation type="submission" date="2019-04" db="EMBL/GenBank/DDBJ databases">
        <title>Comparative genomics and transcriptomics to analyze fruiting body development in filamentous ascomycetes.</title>
        <authorList>
            <consortium name="DOE Joint Genome Institute"/>
            <person name="Lutkenhaus R."/>
            <person name="Traeger S."/>
            <person name="Breuer J."/>
            <person name="Kuo A."/>
            <person name="Lipzen A."/>
            <person name="Pangilinan J."/>
            <person name="Dilworth D."/>
            <person name="Sandor L."/>
            <person name="Poggeler S."/>
            <person name="Barry K."/>
            <person name="Grigoriev I.V."/>
            <person name="Nowrousian M."/>
        </authorList>
    </citation>
    <scope>NUCLEOTIDE SEQUENCE [LARGE SCALE GENOMIC DNA]</scope>
    <source>
        <strain evidence="3 4">CBS 389.68</strain>
    </source>
</reference>
<evidence type="ECO:0000256" key="1">
    <source>
        <dbReference type="SAM" id="Phobius"/>
    </source>
</evidence>
<proteinExistence type="predicted"/>
<evidence type="ECO:0000313" key="4">
    <source>
        <dbReference type="Proteomes" id="UP000298138"/>
    </source>
</evidence>
<sequence length="221" mass="24910">MATTDAIRARITAHMNRDHSHHLSLYLRHYNCLPSHLAADAKLIDLTLDALTISCKGGTYQVPISPPMGDYAESRTRLKEMVYTSMEGLGMSPYKVERWVPGPVGTFVAVGVVLGEWATWNRETQLVDGGWVKEILLQGNDTVAKILYDNAMLVFGLIIGIHVIETAWMLYSRLRKHEVKPFSLPWCGWVLSAFFEGAPSFVRFDREVERVKMEAEGKKGQ</sequence>
<dbReference type="OrthoDB" id="5553410at2759"/>
<dbReference type="InterPro" id="IPR037119">
    <property type="entry name" value="Haem_oxidase_HugZ-like_sf"/>
</dbReference>
<evidence type="ECO:0000313" key="3">
    <source>
        <dbReference type="EMBL" id="TGZ81303.1"/>
    </source>
</evidence>
<dbReference type="PANTHER" id="PTHR37783">
    <property type="entry name" value="MEMBRANE PROTEIN, PUTATIVE (AFU_ORTHOLOGUE AFUA_1G04315)-RELATED"/>
    <property type="match status" value="1"/>
</dbReference>
<gene>
    <name evidence="3" type="ORF">EX30DRAFT_395782</name>
</gene>
<dbReference type="Proteomes" id="UP000298138">
    <property type="component" value="Unassembled WGS sequence"/>
</dbReference>
<feature type="transmembrane region" description="Helical" evidence="1">
    <location>
        <begin position="151"/>
        <end position="171"/>
    </location>
</feature>
<dbReference type="Pfam" id="PF10615">
    <property type="entry name" value="DUF2470"/>
    <property type="match status" value="1"/>
</dbReference>
<feature type="transmembrane region" description="Helical" evidence="1">
    <location>
        <begin position="183"/>
        <end position="202"/>
    </location>
</feature>
<keyword evidence="1" id="KW-0812">Transmembrane</keyword>
<dbReference type="EMBL" id="ML220120">
    <property type="protein sequence ID" value="TGZ81303.1"/>
    <property type="molecule type" value="Genomic_DNA"/>
</dbReference>
<keyword evidence="1" id="KW-1133">Transmembrane helix</keyword>
<accession>A0A4S2MXH6</accession>
<evidence type="ECO:0000259" key="2">
    <source>
        <dbReference type="Pfam" id="PF10615"/>
    </source>
</evidence>
<dbReference type="InterPro" id="IPR019595">
    <property type="entry name" value="DUF2470"/>
</dbReference>